<evidence type="ECO:0000256" key="3">
    <source>
        <dbReference type="ARBA" id="ARBA00022741"/>
    </source>
</evidence>
<dbReference type="SUPFAM" id="SSF50249">
    <property type="entry name" value="Nucleic acid-binding proteins"/>
    <property type="match status" value="1"/>
</dbReference>
<protein>
    <recommendedName>
        <fullName evidence="6">Aminoacyl-tRNA synthetase class II (D/K/N) domain-containing protein</fullName>
    </recommendedName>
</protein>
<dbReference type="GO" id="GO:0017101">
    <property type="term" value="C:aminoacyl-tRNA synthetase multienzyme complex"/>
    <property type="evidence" value="ECO:0007669"/>
    <property type="project" value="TreeGrafter"/>
</dbReference>
<accession>A0AAD4TDI5</accession>
<dbReference type="AlphaFoldDB" id="A0AAD4TDI5"/>
<dbReference type="Gene3D" id="2.40.50.140">
    <property type="entry name" value="Nucleic acid-binding proteins"/>
    <property type="match status" value="1"/>
</dbReference>
<comment type="caution">
    <text evidence="7">The sequence shown here is derived from an EMBL/GenBank/DDBJ whole genome shotgun (WGS) entry which is preliminary data.</text>
</comment>
<sequence length="381" mass="42568">MEADPLSENYGEVVIQDLQSKLVSGRSWTEVRFVNGTLKDKTVLVRGQIQTSRRVGKNSGFLVLKEKVSSIQCVLSVADTLVSRQMVKFATSLSTESNVHIEGIVSVPDYPIKRATQQVELQVRKIYCIDKALFTHPFNKDQQAGKQVPPADLDSHLNFRVLDYLLSEGFLGLHTPNIITGSNKGGACLTQSPQLHKQVAICWGFGNFEIGSVNLLDKHLRYPFSNNTTRALSTDPVQMLKEAGVKVNPLGDLNIRFKRKLGKLVLEKYGTGFYIFHRYPTAVRPFYTMPCYDNPTYSNSFDVFIRGEEIISGGQHVHDPEILTTRAESCGIDLKSIEAYIDAFRYGTVPHGGFGVGLKRVVMLFCGLNNIRKISRCSRNS</sequence>
<dbReference type="CDD" id="cd04320">
    <property type="entry name" value="AspRS_cyto_N"/>
    <property type="match status" value="1"/>
</dbReference>
<dbReference type="InterPro" id="IPR045864">
    <property type="entry name" value="aa-tRNA-synth_II/BPL/LPL"/>
</dbReference>
<evidence type="ECO:0000313" key="7">
    <source>
        <dbReference type="EMBL" id="KAI3955286.1"/>
    </source>
</evidence>
<keyword evidence="8" id="KW-1185">Reference proteome</keyword>
<dbReference type="InterPro" id="IPR004523">
    <property type="entry name" value="Asp-tRNA_synthase_2"/>
</dbReference>
<dbReference type="PANTHER" id="PTHR43450:SF1">
    <property type="entry name" value="ASPARTATE--TRNA LIGASE, CYTOPLASMIC"/>
    <property type="match status" value="1"/>
</dbReference>
<evidence type="ECO:0000256" key="4">
    <source>
        <dbReference type="ARBA" id="ARBA00022840"/>
    </source>
</evidence>
<name>A0AAD4TDI5_9MAGN</name>
<dbReference type="PANTHER" id="PTHR43450">
    <property type="entry name" value="ASPARTYL-TRNA SYNTHETASE"/>
    <property type="match status" value="1"/>
</dbReference>
<evidence type="ECO:0000256" key="5">
    <source>
        <dbReference type="ARBA" id="ARBA00023146"/>
    </source>
</evidence>
<dbReference type="GO" id="GO:0003723">
    <property type="term" value="F:RNA binding"/>
    <property type="evidence" value="ECO:0007669"/>
    <property type="project" value="TreeGrafter"/>
</dbReference>
<dbReference type="Pfam" id="PF00152">
    <property type="entry name" value="tRNA-synt_2"/>
    <property type="match status" value="1"/>
</dbReference>
<gene>
    <name evidence="7" type="ORF">MKW98_020919</name>
</gene>
<dbReference type="GO" id="GO:0005829">
    <property type="term" value="C:cytosol"/>
    <property type="evidence" value="ECO:0007669"/>
    <property type="project" value="TreeGrafter"/>
</dbReference>
<keyword evidence="2" id="KW-0436">Ligase</keyword>
<dbReference type="SUPFAM" id="SSF55681">
    <property type="entry name" value="Class II aaRS and biotin synthetases"/>
    <property type="match status" value="1"/>
</dbReference>
<evidence type="ECO:0000256" key="1">
    <source>
        <dbReference type="ARBA" id="ARBA00022490"/>
    </source>
</evidence>
<keyword evidence="3" id="KW-0547">Nucleotide-binding</keyword>
<keyword evidence="5" id="KW-0030">Aminoacyl-tRNA synthetase</keyword>
<reference evidence="7" key="1">
    <citation type="submission" date="2022-04" db="EMBL/GenBank/DDBJ databases">
        <title>A functionally conserved STORR gene fusion in Papaver species that diverged 16.8 million years ago.</title>
        <authorList>
            <person name="Catania T."/>
        </authorList>
    </citation>
    <scope>NUCLEOTIDE SEQUENCE</scope>
    <source>
        <strain evidence="7">S-188037</strain>
    </source>
</reference>
<dbReference type="Gene3D" id="3.30.930.10">
    <property type="entry name" value="Bira Bifunctional Protein, Domain 2"/>
    <property type="match status" value="1"/>
</dbReference>
<evidence type="ECO:0000256" key="2">
    <source>
        <dbReference type="ARBA" id="ARBA00022598"/>
    </source>
</evidence>
<dbReference type="GO" id="GO:0006422">
    <property type="term" value="P:aspartyl-tRNA aminoacylation"/>
    <property type="evidence" value="ECO:0007669"/>
    <property type="project" value="InterPro"/>
</dbReference>
<dbReference type="GO" id="GO:0005524">
    <property type="term" value="F:ATP binding"/>
    <property type="evidence" value="ECO:0007669"/>
    <property type="project" value="InterPro"/>
</dbReference>
<dbReference type="Proteomes" id="UP001202328">
    <property type="component" value="Unassembled WGS sequence"/>
</dbReference>
<dbReference type="InterPro" id="IPR004364">
    <property type="entry name" value="Aa-tRNA-synt_II"/>
</dbReference>
<keyword evidence="1" id="KW-0963">Cytoplasm</keyword>
<feature type="domain" description="Aminoacyl-tRNA synthetase class II (D/K/N)" evidence="6">
    <location>
        <begin position="258"/>
        <end position="375"/>
    </location>
</feature>
<dbReference type="GO" id="GO:0004815">
    <property type="term" value="F:aspartate-tRNA ligase activity"/>
    <property type="evidence" value="ECO:0007669"/>
    <property type="project" value="InterPro"/>
</dbReference>
<evidence type="ECO:0000259" key="6">
    <source>
        <dbReference type="Pfam" id="PF00152"/>
    </source>
</evidence>
<dbReference type="EMBL" id="JAJJMB010001778">
    <property type="protein sequence ID" value="KAI3955286.1"/>
    <property type="molecule type" value="Genomic_DNA"/>
</dbReference>
<keyword evidence="4" id="KW-0067">ATP-binding</keyword>
<organism evidence="7 8">
    <name type="scientific">Papaver atlanticum</name>
    <dbReference type="NCBI Taxonomy" id="357466"/>
    <lineage>
        <taxon>Eukaryota</taxon>
        <taxon>Viridiplantae</taxon>
        <taxon>Streptophyta</taxon>
        <taxon>Embryophyta</taxon>
        <taxon>Tracheophyta</taxon>
        <taxon>Spermatophyta</taxon>
        <taxon>Magnoliopsida</taxon>
        <taxon>Ranunculales</taxon>
        <taxon>Papaveraceae</taxon>
        <taxon>Papaveroideae</taxon>
        <taxon>Papaver</taxon>
    </lineage>
</organism>
<evidence type="ECO:0000313" key="8">
    <source>
        <dbReference type="Proteomes" id="UP001202328"/>
    </source>
</evidence>
<proteinExistence type="predicted"/>
<dbReference type="InterPro" id="IPR012340">
    <property type="entry name" value="NA-bd_OB-fold"/>
</dbReference>